<sequence length="206" mass="22184">MTDRPKTSLPKVTPARNQLAPRAWSPPAGAQVVPLRIDETLDVVQAPGIIGKAMLALGSTPVPHIVAPEDDVVYWLLPRGAASRRPWPWARISRYVTVRTGITEFGIPGTDLSDGPGPHWAHPPGWMGGHVADEWLTEDLAVCTLVHLGPPAQRCELCSEPLWPGDGVHVALSCSPLEARPGTSLRVHRECARARGLTPRPGGSRL</sequence>
<evidence type="ECO:0000256" key="1">
    <source>
        <dbReference type="SAM" id="MobiDB-lite"/>
    </source>
</evidence>
<dbReference type="RefSeq" id="WP_159743927.1">
    <property type="nucleotide sequence ID" value="NZ_BLIR01000001.1"/>
</dbReference>
<name>A0A640UQR2_9ACTN</name>
<comment type="caution">
    <text evidence="2">The sequence shown here is derived from an EMBL/GenBank/DDBJ whole genome shotgun (WGS) entry which is preliminary data.</text>
</comment>
<accession>A0A640UQR2</accession>
<gene>
    <name evidence="2" type="ORF">Stube_26800</name>
</gene>
<organism evidence="2 3">
    <name type="scientific">Streptomyces tubercidicus</name>
    <dbReference type="NCBI Taxonomy" id="47759"/>
    <lineage>
        <taxon>Bacteria</taxon>
        <taxon>Bacillati</taxon>
        <taxon>Actinomycetota</taxon>
        <taxon>Actinomycetes</taxon>
        <taxon>Kitasatosporales</taxon>
        <taxon>Streptomycetaceae</taxon>
        <taxon>Streptomyces</taxon>
    </lineage>
</organism>
<dbReference type="Proteomes" id="UP000431826">
    <property type="component" value="Unassembled WGS sequence"/>
</dbReference>
<reference evidence="2 3" key="1">
    <citation type="submission" date="2019-12" db="EMBL/GenBank/DDBJ databases">
        <title>Whole genome shotgun sequence of Streptomyces tubercidicus NBRC 13090.</title>
        <authorList>
            <person name="Ichikawa N."/>
            <person name="Kimura A."/>
            <person name="Kitahashi Y."/>
            <person name="Komaki H."/>
            <person name="Tamura T."/>
        </authorList>
    </citation>
    <scope>NUCLEOTIDE SEQUENCE [LARGE SCALE GENOMIC DNA]</scope>
    <source>
        <strain evidence="2 3">NBRC 13090</strain>
    </source>
</reference>
<dbReference type="OrthoDB" id="4232363at2"/>
<feature type="region of interest" description="Disordered" evidence="1">
    <location>
        <begin position="1"/>
        <end position="24"/>
    </location>
</feature>
<dbReference type="GeneID" id="96283797"/>
<evidence type="ECO:0000313" key="3">
    <source>
        <dbReference type="Proteomes" id="UP000431826"/>
    </source>
</evidence>
<dbReference type="AlphaFoldDB" id="A0A640UQR2"/>
<keyword evidence="3" id="KW-1185">Reference proteome</keyword>
<dbReference type="EMBL" id="BLIR01000001">
    <property type="protein sequence ID" value="GFE38007.1"/>
    <property type="molecule type" value="Genomic_DNA"/>
</dbReference>
<evidence type="ECO:0000313" key="2">
    <source>
        <dbReference type="EMBL" id="GFE38007.1"/>
    </source>
</evidence>
<protein>
    <submittedName>
        <fullName evidence="2">Uncharacterized protein</fullName>
    </submittedName>
</protein>
<proteinExistence type="predicted"/>